<evidence type="ECO:0000256" key="1">
    <source>
        <dbReference type="ARBA" id="ARBA00009042"/>
    </source>
</evidence>
<dbReference type="AlphaFoldDB" id="A0A9P4SC61"/>
<evidence type="ECO:0000313" key="3">
    <source>
        <dbReference type="Proteomes" id="UP000799429"/>
    </source>
</evidence>
<accession>A0A9P4SC61</accession>
<dbReference type="Gene3D" id="2.120.10.70">
    <property type="entry name" value="Fucose-specific lectin"/>
    <property type="match status" value="1"/>
</dbReference>
<dbReference type="OrthoDB" id="407298at2759"/>
<protein>
    <recommendedName>
        <fullName evidence="4">Fucose-specific lectin</fullName>
    </recommendedName>
</protein>
<sequence length="335" mass="36562">MALGATISKVTDIHPQSYIGGFQFNNGRSYRIFYQTKAGVMNAVATDNWGDSWYGGDGQAVSNQAIVPTPIASCIYTDKNGAASRTFYIGKDYKVRCFGVGSSAGWAGGDRAVSDFTVAQFSKIGALSFIDGQNQGHLRVYVQGPDSRIQELCWDGNGGNLTLGHKFPAPLQGTSLAFYNKAPKGTGPSFRGYYQNWDKTLLEIIYESDGKSWRGGPSINGGKAVDPGTHISACVSSTGAEAQYWSSHSGNVTQIFERFFDKTWHTSQEGHPILPCCSPNNPRFLATCHVPDNTTQTRIRIFFVGVNGGLHEARRENDHWGWGGQNGGQYTWQKV</sequence>
<dbReference type="EMBL" id="MU006094">
    <property type="protein sequence ID" value="KAF2839963.1"/>
    <property type="molecule type" value="Genomic_DNA"/>
</dbReference>
<proteinExistence type="inferred from homology"/>
<comment type="similarity">
    <text evidence="1">Belongs to the fungal fucose-specific lectin family.</text>
</comment>
<evidence type="ECO:0008006" key="4">
    <source>
        <dbReference type="Google" id="ProtNLM"/>
    </source>
</evidence>
<keyword evidence="3" id="KW-1185">Reference proteome</keyword>
<dbReference type="SUPFAM" id="SSF89372">
    <property type="entry name" value="Fucose-specific lectin"/>
    <property type="match status" value="1"/>
</dbReference>
<dbReference type="InterPro" id="IPR012475">
    <property type="entry name" value="Fungal_lectin"/>
</dbReference>
<gene>
    <name evidence="2" type="ORF">M501DRAFT_1016048</name>
</gene>
<dbReference type="Pfam" id="PF07938">
    <property type="entry name" value="Fungal_lectin"/>
    <property type="match status" value="1"/>
</dbReference>
<dbReference type="Proteomes" id="UP000799429">
    <property type="component" value="Unassembled WGS sequence"/>
</dbReference>
<evidence type="ECO:0000313" key="2">
    <source>
        <dbReference type="EMBL" id="KAF2839963.1"/>
    </source>
</evidence>
<organism evidence="2 3">
    <name type="scientific">Patellaria atrata CBS 101060</name>
    <dbReference type="NCBI Taxonomy" id="1346257"/>
    <lineage>
        <taxon>Eukaryota</taxon>
        <taxon>Fungi</taxon>
        <taxon>Dikarya</taxon>
        <taxon>Ascomycota</taxon>
        <taxon>Pezizomycotina</taxon>
        <taxon>Dothideomycetes</taxon>
        <taxon>Dothideomycetes incertae sedis</taxon>
        <taxon>Patellariales</taxon>
        <taxon>Patellariaceae</taxon>
        <taxon>Patellaria</taxon>
    </lineage>
</organism>
<name>A0A9P4SC61_9PEZI</name>
<comment type="caution">
    <text evidence="2">The sequence shown here is derived from an EMBL/GenBank/DDBJ whole genome shotgun (WGS) entry which is preliminary data.</text>
</comment>
<reference evidence="2" key="1">
    <citation type="journal article" date="2020" name="Stud. Mycol.">
        <title>101 Dothideomycetes genomes: a test case for predicting lifestyles and emergence of pathogens.</title>
        <authorList>
            <person name="Haridas S."/>
            <person name="Albert R."/>
            <person name="Binder M."/>
            <person name="Bloem J."/>
            <person name="Labutti K."/>
            <person name="Salamov A."/>
            <person name="Andreopoulos B."/>
            <person name="Baker S."/>
            <person name="Barry K."/>
            <person name="Bills G."/>
            <person name="Bluhm B."/>
            <person name="Cannon C."/>
            <person name="Castanera R."/>
            <person name="Culley D."/>
            <person name="Daum C."/>
            <person name="Ezra D."/>
            <person name="Gonzalez J."/>
            <person name="Henrissat B."/>
            <person name="Kuo A."/>
            <person name="Liang C."/>
            <person name="Lipzen A."/>
            <person name="Lutzoni F."/>
            <person name="Magnuson J."/>
            <person name="Mondo S."/>
            <person name="Nolan M."/>
            <person name="Ohm R."/>
            <person name="Pangilinan J."/>
            <person name="Park H.-J."/>
            <person name="Ramirez L."/>
            <person name="Alfaro M."/>
            <person name="Sun H."/>
            <person name="Tritt A."/>
            <person name="Yoshinaga Y."/>
            <person name="Zwiers L.-H."/>
            <person name="Turgeon B."/>
            <person name="Goodwin S."/>
            <person name="Spatafora J."/>
            <person name="Crous P."/>
            <person name="Grigoriev I."/>
        </authorList>
    </citation>
    <scope>NUCLEOTIDE SEQUENCE</scope>
    <source>
        <strain evidence="2">CBS 101060</strain>
    </source>
</reference>